<protein>
    <submittedName>
        <fullName evidence="2">DUF4833 domain-containing protein</fullName>
    </submittedName>
</protein>
<name>A0ABW6DI12_9BACT</name>
<gene>
    <name evidence="2" type="ORF">SKC37_00645</name>
</gene>
<dbReference type="InterPro" id="IPR032269">
    <property type="entry name" value="DUF4833"/>
</dbReference>
<organism evidence="2 3">
    <name type="scientific">Aquirufa esocilacus</name>
    <dbReference type="NCBI Taxonomy" id="3096513"/>
    <lineage>
        <taxon>Bacteria</taxon>
        <taxon>Pseudomonadati</taxon>
        <taxon>Bacteroidota</taxon>
        <taxon>Cytophagia</taxon>
        <taxon>Cytophagales</taxon>
        <taxon>Flectobacillaceae</taxon>
        <taxon>Aquirufa</taxon>
    </lineage>
</organism>
<accession>A0ABW6DI12</accession>
<reference evidence="2 3" key="1">
    <citation type="submission" date="2024-03" db="EMBL/GenBank/DDBJ databases">
        <title>Aquirufa genome sequencing.</title>
        <authorList>
            <person name="Pitt A."/>
            <person name="Hahn M.W."/>
        </authorList>
    </citation>
    <scope>NUCLEOTIDE SEQUENCE [LARGE SCALE GENOMIC DNA]</scope>
    <source>
        <strain evidence="2 3">HETE-83D</strain>
    </source>
</reference>
<evidence type="ECO:0000313" key="2">
    <source>
        <dbReference type="EMBL" id="MFD3407149.1"/>
    </source>
</evidence>
<keyword evidence="3" id="KW-1185">Reference proteome</keyword>
<dbReference type="EMBL" id="JBBKXX010000001">
    <property type="protein sequence ID" value="MFD3407149.1"/>
    <property type="molecule type" value="Genomic_DNA"/>
</dbReference>
<evidence type="ECO:0000313" key="3">
    <source>
        <dbReference type="Proteomes" id="UP001598019"/>
    </source>
</evidence>
<proteinExistence type="predicted"/>
<dbReference type="RefSeq" id="WP_377979615.1">
    <property type="nucleotide sequence ID" value="NZ_JBBKXX010000001.1"/>
</dbReference>
<dbReference type="Proteomes" id="UP001598019">
    <property type="component" value="Unassembled WGS sequence"/>
</dbReference>
<feature type="domain" description="DUF4833" evidence="1">
    <location>
        <begin position="31"/>
        <end position="168"/>
    </location>
</feature>
<sequence length="171" mass="19416">MKLASLLLIITFYCLGGERFPTPPDSPNRLFFIQRSTNANVVVYDANLVGGKLNAKDPVHTYWYRFGERGQKEELTAIQRTLAYGLYTTPVSGISNTYEGHFLAYRKRKFMVKQDATGDPIALFPINGKMQILKRVFVSVDDSKFVTTVNYIELFGKDPVTGRGVYEKFKP</sequence>
<evidence type="ECO:0000259" key="1">
    <source>
        <dbReference type="Pfam" id="PF16117"/>
    </source>
</evidence>
<comment type="caution">
    <text evidence="2">The sequence shown here is derived from an EMBL/GenBank/DDBJ whole genome shotgun (WGS) entry which is preliminary data.</text>
</comment>
<dbReference type="Pfam" id="PF16117">
    <property type="entry name" value="DUF4833"/>
    <property type="match status" value="1"/>
</dbReference>